<gene>
    <name evidence="2" type="ORF">BSTOLATCC_MIC31599</name>
</gene>
<sequence>MFHLVNSADLARSIDSEKRSNIYNLTRDFGYFKYTLNEIKNLREYILSDYNDWSYCSSSSIVTENVIPVWIFDPSPHIEKFNFYDEVGIFLKHGNNLVNMIAQNKTYSNVDARFFGLNSFGYTFEFTHGAMSGLVDCEVNRVKETDTKITALIFVGLGLLAIFTGILIGYSILMARSNDNFWNFVNQSSQISFFYLRESCLERLSEVHGVNYSKDNNIENHYPKIKRYYRKIHSKLYIKYIWRISIFLAIASCYYFTLKFSLYDQCETYLINRPKLLLNLLARRVLLSRMSVFARDIGTSSYLRWIPNSYGLASSKLEFSTSSEEFKLSNHELRSKDFLKLLSDDLKTGWFETIRTDDYYLHLGTYVAANIIYMEAKYISVTPANIGTVIAYSNYIGNETALQETFGVNYDIVDQDSKDTIKSELYKLIYMTVIFSSALILLYIFFYHPFIYSEKCWLSKLKLLMSIIKNSDDLISEKL</sequence>
<protein>
    <submittedName>
        <fullName evidence="2">Uncharacterized protein</fullName>
    </submittedName>
</protein>
<proteinExistence type="predicted"/>
<keyword evidence="1" id="KW-0812">Transmembrane</keyword>
<evidence type="ECO:0000313" key="2">
    <source>
        <dbReference type="EMBL" id="CAG9322467.1"/>
    </source>
</evidence>
<comment type="caution">
    <text evidence="2">The sequence shown here is derived from an EMBL/GenBank/DDBJ whole genome shotgun (WGS) entry which is preliminary data.</text>
</comment>
<reference evidence="2" key="1">
    <citation type="submission" date="2021-09" db="EMBL/GenBank/DDBJ databases">
        <authorList>
            <consortium name="AG Swart"/>
            <person name="Singh M."/>
            <person name="Singh A."/>
            <person name="Seah K."/>
            <person name="Emmerich C."/>
        </authorList>
    </citation>
    <scope>NUCLEOTIDE SEQUENCE</scope>
    <source>
        <strain evidence="2">ATCC30299</strain>
    </source>
</reference>
<name>A0AAU9JAH6_9CILI</name>
<keyword evidence="3" id="KW-1185">Reference proteome</keyword>
<evidence type="ECO:0000256" key="1">
    <source>
        <dbReference type="SAM" id="Phobius"/>
    </source>
</evidence>
<dbReference type="EMBL" id="CAJZBQ010000032">
    <property type="protein sequence ID" value="CAG9322467.1"/>
    <property type="molecule type" value="Genomic_DNA"/>
</dbReference>
<dbReference type="Proteomes" id="UP001162131">
    <property type="component" value="Unassembled WGS sequence"/>
</dbReference>
<keyword evidence="1" id="KW-0472">Membrane</keyword>
<keyword evidence="1" id="KW-1133">Transmembrane helix</keyword>
<feature type="transmembrane region" description="Helical" evidence="1">
    <location>
        <begin position="428"/>
        <end position="452"/>
    </location>
</feature>
<accession>A0AAU9JAH6</accession>
<feature type="transmembrane region" description="Helical" evidence="1">
    <location>
        <begin position="240"/>
        <end position="258"/>
    </location>
</feature>
<dbReference type="AlphaFoldDB" id="A0AAU9JAH6"/>
<organism evidence="2 3">
    <name type="scientific">Blepharisma stoltei</name>
    <dbReference type="NCBI Taxonomy" id="1481888"/>
    <lineage>
        <taxon>Eukaryota</taxon>
        <taxon>Sar</taxon>
        <taxon>Alveolata</taxon>
        <taxon>Ciliophora</taxon>
        <taxon>Postciliodesmatophora</taxon>
        <taxon>Heterotrichea</taxon>
        <taxon>Heterotrichida</taxon>
        <taxon>Blepharismidae</taxon>
        <taxon>Blepharisma</taxon>
    </lineage>
</organism>
<feature type="transmembrane region" description="Helical" evidence="1">
    <location>
        <begin position="149"/>
        <end position="173"/>
    </location>
</feature>
<evidence type="ECO:0000313" key="3">
    <source>
        <dbReference type="Proteomes" id="UP001162131"/>
    </source>
</evidence>